<dbReference type="InterPro" id="IPR041522">
    <property type="entry name" value="CdaR_GGDEF"/>
</dbReference>
<dbReference type="Pfam" id="PF13556">
    <property type="entry name" value="HTH_30"/>
    <property type="match status" value="1"/>
</dbReference>
<dbReference type="PANTHER" id="PTHR33744:SF1">
    <property type="entry name" value="DNA-BINDING TRANSCRIPTIONAL ACTIVATOR ADER"/>
    <property type="match status" value="1"/>
</dbReference>
<dbReference type="InterPro" id="IPR025736">
    <property type="entry name" value="PucR_C-HTH_dom"/>
</dbReference>
<reference evidence="4 5" key="1">
    <citation type="submission" date="2019-07" db="EMBL/GenBank/DDBJ databases">
        <title>Whole genome shotgun sequence of Pseudonocardia asaccharolytica NBRC 16224.</title>
        <authorList>
            <person name="Hosoyama A."/>
            <person name="Uohara A."/>
            <person name="Ohji S."/>
            <person name="Ichikawa N."/>
        </authorList>
    </citation>
    <scope>NUCLEOTIDE SEQUENCE [LARGE SCALE GENOMIC DNA]</scope>
    <source>
        <strain evidence="4 5">NBRC 16224</strain>
    </source>
</reference>
<dbReference type="Proteomes" id="UP000321328">
    <property type="component" value="Unassembled WGS sequence"/>
</dbReference>
<sequence length="471" mass="50622">MRHGRTRYRVEAEEETPLIDDVQMYPDVISGLSRQNSVYRRVIALCDEIADAALQGANAHELAQVCAGLLAKTVVLLDASFELRAYCSGGGGDIAAATWNPDDPSIRRLLGALAAENRPLRVPAVPDSVLPHGCLATPIAIGQQKLGYLLLLEDAAGGETDDTDLLVVSQAATLFALTLAKEQTTIDLGRRYQGAIVDALISGHFLDREDASRKLTSLGLAEGQPFRVGVIRTDTDGTEGVGVFVASPEIQRLLGELAAAIPEAVPGAAMTVRGAEAVMVLPEEAEAGGQGRGRETEALRKLAATLSERAPGAKVTCGISEPTRRPELAPRRMRQAEYAADIGIRIGRAGQVVRYDELGIYRLLLQIGDLRQLGQFADEVLGVVLRYDATHKTDLVRTLSVFLNQHASLKQAARQLGVHANTISYRLQRIEQLTPLNLANPDDRLAAHVAVKIIDSQRADGQPLGTPLRRG</sequence>
<protein>
    <submittedName>
        <fullName evidence="4">CdaR family transcriptional regulator</fullName>
    </submittedName>
</protein>
<dbReference type="InterPro" id="IPR042070">
    <property type="entry name" value="PucR_C-HTH_sf"/>
</dbReference>
<feature type="domain" description="PucR C-terminal helix-turn-helix" evidence="2">
    <location>
        <begin position="395"/>
        <end position="453"/>
    </location>
</feature>
<dbReference type="STRING" id="1123024.GCA_000423625_04395"/>
<dbReference type="EMBL" id="BJVI01000072">
    <property type="protein sequence ID" value="GEL20458.1"/>
    <property type="molecule type" value="Genomic_DNA"/>
</dbReference>
<feature type="domain" description="CdaR GGDEF-like" evidence="3">
    <location>
        <begin position="207"/>
        <end position="342"/>
    </location>
</feature>
<keyword evidence="5" id="KW-1185">Reference proteome</keyword>
<dbReference type="InterPro" id="IPR051448">
    <property type="entry name" value="CdaR-like_regulators"/>
</dbReference>
<gene>
    <name evidence="4" type="ORF">PA7_42950</name>
</gene>
<evidence type="ECO:0000313" key="5">
    <source>
        <dbReference type="Proteomes" id="UP000321328"/>
    </source>
</evidence>
<evidence type="ECO:0000259" key="2">
    <source>
        <dbReference type="Pfam" id="PF13556"/>
    </source>
</evidence>
<evidence type="ECO:0000256" key="1">
    <source>
        <dbReference type="ARBA" id="ARBA00006754"/>
    </source>
</evidence>
<comment type="similarity">
    <text evidence="1">Belongs to the CdaR family.</text>
</comment>
<dbReference type="AlphaFoldDB" id="A0A511DBX4"/>
<dbReference type="Pfam" id="PF17853">
    <property type="entry name" value="GGDEF_2"/>
    <property type="match status" value="1"/>
</dbReference>
<comment type="caution">
    <text evidence="4">The sequence shown here is derived from an EMBL/GenBank/DDBJ whole genome shotgun (WGS) entry which is preliminary data.</text>
</comment>
<evidence type="ECO:0000313" key="4">
    <source>
        <dbReference type="EMBL" id="GEL20458.1"/>
    </source>
</evidence>
<dbReference type="PANTHER" id="PTHR33744">
    <property type="entry name" value="CARBOHYDRATE DIACID REGULATOR"/>
    <property type="match status" value="1"/>
</dbReference>
<organism evidence="4 5">
    <name type="scientific">Pseudonocardia asaccharolytica DSM 44247 = NBRC 16224</name>
    <dbReference type="NCBI Taxonomy" id="1123024"/>
    <lineage>
        <taxon>Bacteria</taxon>
        <taxon>Bacillati</taxon>
        <taxon>Actinomycetota</taxon>
        <taxon>Actinomycetes</taxon>
        <taxon>Pseudonocardiales</taxon>
        <taxon>Pseudonocardiaceae</taxon>
        <taxon>Pseudonocardia</taxon>
    </lineage>
</organism>
<name>A0A511DBX4_9PSEU</name>
<accession>A0A511DBX4</accession>
<evidence type="ECO:0000259" key="3">
    <source>
        <dbReference type="Pfam" id="PF17853"/>
    </source>
</evidence>
<proteinExistence type="inferred from homology"/>
<dbReference type="Gene3D" id="1.10.10.2840">
    <property type="entry name" value="PucR C-terminal helix-turn-helix domain"/>
    <property type="match status" value="1"/>
</dbReference>